<dbReference type="AlphaFoldDB" id="A0A4R2ATL1"/>
<accession>A0A4R2ATL1</accession>
<dbReference type="Gene3D" id="1.20.144.10">
    <property type="entry name" value="Phosphatidic acid phosphatase type 2/haloperoxidase"/>
    <property type="match status" value="2"/>
</dbReference>
<dbReference type="SMART" id="SM00014">
    <property type="entry name" value="acidPPc"/>
    <property type="match status" value="1"/>
</dbReference>
<dbReference type="PANTHER" id="PTHR14969:SF13">
    <property type="entry name" value="AT30094P"/>
    <property type="match status" value="1"/>
</dbReference>
<dbReference type="Pfam" id="PF01569">
    <property type="entry name" value="PAP2"/>
    <property type="match status" value="1"/>
</dbReference>
<comment type="caution">
    <text evidence="3">The sequence shown here is derived from an EMBL/GenBank/DDBJ whole genome shotgun (WGS) entry which is preliminary data.</text>
</comment>
<dbReference type="SUPFAM" id="SSF48317">
    <property type="entry name" value="Acid phosphatase/Vanadium-dependent haloperoxidase"/>
    <property type="match status" value="1"/>
</dbReference>
<sequence>MLIFVELSGGLSAGRFHPIDQKVIDFVQTYSSPFLDSIMIFITTMGSKWVIGILLIGCMSLFLLVQRNYWGTLISFLTVAGGGILNLLLKGLFERERPDINRIIHADGFSFPSGHSMGSMIFYGFLGYLVIRSRKWPILSKLGWISLLSMVIFLIGISRVYLGVHYPTDVLAGFSAGIIWLIICISILEFIDWAKRKRKFERRLEDQNREKGQETFK</sequence>
<feature type="transmembrane region" description="Helical" evidence="1">
    <location>
        <begin position="170"/>
        <end position="194"/>
    </location>
</feature>
<keyword evidence="1" id="KW-0812">Transmembrane</keyword>
<keyword evidence="1" id="KW-0472">Membrane</keyword>
<dbReference type="PANTHER" id="PTHR14969">
    <property type="entry name" value="SPHINGOSINE-1-PHOSPHATE PHOSPHOHYDROLASE"/>
    <property type="match status" value="1"/>
</dbReference>
<dbReference type="InterPro" id="IPR036938">
    <property type="entry name" value="PAP2/HPO_sf"/>
</dbReference>
<reference evidence="3 4" key="1">
    <citation type="journal article" date="2015" name="Stand. Genomic Sci.">
        <title>Genomic Encyclopedia of Bacterial and Archaeal Type Strains, Phase III: the genomes of soil and plant-associated and newly described type strains.</title>
        <authorList>
            <person name="Whitman W.B."/>
            <person name="Woyke T."/>
            <person name="Klenk H.P."/>
            <person name="Zhou Y."/>
            <person name="Lilburn T.G."/>
            <person name="Beck B.J."/>
            <person name="De Vos P."/>
            <person name="Vandamme P."/>
            <person name="Eisen J.A."/>
            <person name="Garrity G."/>
            <person name="Hugenholtz P."/>
            <person name="Kyrpides N.C."/>
        </authorList>
    </citation>
    <scope>NUCLEOTIDE SEQUENCE [LARGE SCALE GENOMIC DNA]</scope>
    <source>
        <strain evidence="3 4">CV53</strain>
    </source>
</reference>
<feature type="transmembrane region" description="Helical" evidence="1">
    <location>
        <begin position="142"/>
        <end position="164"/>
    </location>
</feature>
<organism evidence="3 4">
    <name type="scientific">Mesobacillus foraminis</name>
    <dbReference type="NCBI Taxonomy" id="279826"/>
    <lineage>
        <taxon>Bacteria</taxon>
        <taxon>Bacillati</taxon>
        <taxon>Bacillota</taxon>
        <taxon>Bacilli</taxon>
        <taxon>Bacillales</taxon>
        <taxon>Bacillaceae</taxon>
        <taxon>Mesobacillus</taxon>
    </lineage>
</organism>
<keyword evidence="4" id="KW-1185">Reference proteome</keyword>
<feature type="domain" description="Phosphatidic acid phosphatase type 2/haloperoxidase" evidence="2">
    <location>
        <begin position="72"/>
        <end position="185"/>
    </location>
</feature>
<dbReference type="Proteomes" id="UP000295689">
    <property type="component" value="Unassembled WGS sequence"/>
</dbReference>
<evidence type="ECO:0000256" key="1">
    <source>
        <dbReference type="SAM" id="Phobius"/>
    </source>
</evidence>
<dbReference type="InterPro" id="IPR000326">
    <property type="entry name" value="PAP2/HPO"/>
</dbReference>
<protein>
    <submittedName>
        <fullName evidence="3">Undecaprenyl-diphosphatase</fullName>
    </submittedName>
</protein>
<feature type="transmembrane region" description="Helical" evidence="1">
    <location>
        <begin position="38"/>
        <end position="62"/>
    </location>
</feature>
<keyword evidence="1" id="KW-1133">Transmembrane helix</keyword>
<proteinExistence type="predicted"/>
<feature type="transmembrane region" description="Helical" evidence="1">
    <location>
        <begin position="69"/>
        <end position="89"/>
    </location>
</feature>
<evidence type="ECO:0000313" key="3">
    <source>
        <dbReference type="EMBL" id="TCN17218.1"/>
    </source>
</evidence>
<feature type="transmembrane region" description="Helical" evidence="1">
    <location>
        <begin position="109"/>
        <end position="130"/>
    </location>
</feature>
<name>A0A4R2ATL1_9BACI</name>
<dbReference type="CDD" id="cd03392">
    <property type="entry name" value="PAP2_like_2"/>
    <property type="match status" value="1"/>
</dbReference>
<gene>
    <name evidence="3" type="ORF">EV146_1284</name>
</gene>
<evidence type="ECO:0000313" key="4">
    <source>
        <dbReference type="Proteomes" id="UP000295689"/>
    </source>
</evidence>
<evidence type="ECO:0000259" key="2">
    <source>
        <dbReference type="SMART" id="SM00014"/>
    </source>
</evidence>
<dbReference type="EMBL" id="SLVV01000028">
    <property type="protein sequence ID" value="TCN17218.1"/>
    <property type="molecule type" value="Genomic_DNA"/>
</dbReference>